<evidence type="ECO:0000313" key="2">
    <source>
        <dbReference type="EMBL" id="RUT46753.1"/>
    </source>
</evidence>
<dbReference type="PANTHER" id="PTHR12110:SF21">
    <property type="entry name" value="XYLOSE ISOMERASE-LIKE TIM BARREL DOMAIN-CONTAINING PROTEIN"/>
    <property type="match status" value="1"/>
</dbReference>
<dbReference type="OrthoDB" id="9782626at2"/>
<dbReference type="Pfam" id="PF01261">
    <property type="entry name" value="AP_endonuc_2"/>
    <property type="match status" value="1"/>
</dbReference>
<dbReference type="GO" id="GO:0016853">
    <property type="term" value="F:isomerase activity"/>
    <property type="evidence" value="ECO:0007669"/>
    <property type="project" value="UniProtKB-KW"/>
</dbReference>
<protein>
    <submittedName>
        <fullName evidence="2">Sugar phosphate isomerase/epimerase</fullName>
    </submittedName>
</protein>
<comment type="caution">
    <text evidence="2">The sequence shown here is derived from an EMBL/GenBank/DDBJ whole genome shotgun (WGS) entry which is preliminary data.</text>
</comment>
<dbReference type="PANTHER" id="PTHR12110">
    <property type="entry name" value="HYDROXYPYRUVATE ISOMERASE"/>
    <property type="match status" value="1"/>
</dbReference>
<dbReference type="Proteomes" id="UP000279446">
    <property type="component" value="Unassembled WGS sequence"/>
</dbReference>
<dbReference type="RefSeq" id="WP_127192091.1">
    <property type="nucleotide sequence ID" value="NZ_RZNY01000007.1"/>
</dbReference>
<dbReference type="EMBL" id="RZNY01000007">
    <property type="protein sequence ID" value="RUT46753.1"/>
    <property type="molecule type" value="Genomic_DNA"/>
</dbReference>
<dbReference type="InterPro" id="IPR050312">
    <property type="entry name" value="IolE/XylAMocC-like"/>
</dbReference>
<dbReference type="SUPFAM" id="SSF51658">
    <property type="entry name" value="Xylose isomerase-like"/>
    <property type="match status" value="1"/>
</dbReference>
<gene>
    <name evidence="2" type="ORF">EJP82_10990</name>
</gene>
<name>A0A433YA50_9BACL</name>
<dbReference type="AlphaFoldDB" id="A0A433YA50"/>
<proteinExistence type="predicted"/>
<evidence type="ECO:0000259" key="1">
    <source>
        <dbReference type="Pfam" id="PF01261"/>
    </source>
</evidence>
<dbReference type="InterPro" id="IPR036237">
    <property type="entry name" value="Xyl_isomerase-like_sf"/>
</dbReference>
<keyword evidence="2" id="KW-0413">Isomerase</keyword>
<evidence type="ECO:0000313" key="3">
    <source>
        <dbReference type="Proteomes" id="UP000279446"/>
    </source>
</evidence>
<accession>A0A433YA50</accession>
<organism evidence="2 3">
    <name type="scientific">Paenibacillus anaericanus</name>
    <dbReference type="NCBI Taxonomy" id="170367"/>
    <lineage>
        <taxon>Bacteria</taxon>
        <taxon>Bacillati</taxon>
        <taxon>Bacillota</taxon>
        <taxon>Bacilli</taxon>
        <taxon>Bacillales</taxon>
        <taxon>Paenibacillaceae</taxon>
        <taxon>Paenibacillus</taxon>
    </lineage>
</organism>
<keyword evidence="3" id="KW-1185">Reference proteome</keyword>
<feature type="domain" description="Xylose isomerase-like TIM barrel" evidence="1">
    <location>
        <begin position="20"/>
        <end position="251"/>
    </location>
</feature>
<sequence length="274" mass="29871">MIKGLSKAGIGQVRDEEFIRLAAEYGFGAVDIEAESLIACVGLEGAIELLGQHKMLIGSIGLNVEWRRTEDEFLEGLKGLAQSAAAAAALGCRSCCTYILPATDQSPALFMAQAVRRLRIIAEVLGAYDVKLGLEFVGPHHLRTAWKNPFIWTVNDTLALIDAIGLPNVGLLVDSYHCYTTGFTADDLRKQLRSEQIVHVHINDAYDLPVGQLLDNDRLYPGEGVIDLQGFVKSLGDIGYRGVVSQEVITPLDATESPDQLLQRSKIGFDKVFS</sequence>
<dbReference type="InterPro" id="IPR013022">
    <property type="entry name" value="Xyl_isomerase-like_TIM-brl"/>
</dbReference>
<dbReference type="Gene3D" id="3.20.20.150">
    <property type="entry name" value="Divalent-metal-dependent TIM barrel enzymes"/>
    <property type="match status" value="1"/>
</dbReference>
<reference evidence="2 3" key="1">
    <citation type="submission" date="2018-12" db="EMBL/GenBank/DDBJ databases">
        <authorList>
            <person name="Sun L."/>
            <person name="Chen Z."/>
        </authorList>
    </citation>
    <scope>NUCLEOTIDE SEQUENCE [LARGE SCALE GENOMIC DNA]</scope>
    <source>
        <strain evidence="2 3">DSM 15890</strain>
    </source>
</reference>